<feature type="compositionally biased region" description="Basic and acidic residues" evidence="1">
    <location>
        <begin position="248"/>
        <end position="262"/>
    </location>
</feature>
<keyword evidence="3" id="KW-1185">Reference proteome</keyword>
<feature type="region of interest" description="Disordered" evidence="1">
    <location>
        <begin position="182"/>
        <end position="206"/>
    </location>
</feature>
<organism evidence="2 3">
    <name type="scientific">Tanacetum coccineum</name>
    <dbReference type="NCBI Taxonomy" id="301880"/>
    <lineage>
        <taxon>Eukaryota</taxon>
        <taxon>Viridiplantae</taxon>
        <taxon>Streptophyta</taxon>
        <taxon>Embryophyta</taxon>
        <taxon>Tracheophyta</taxon>
        <taxon>Spermatophyta</taxon>
        <taxon>Magnoliopsida</taxon>
        <taxon>eudicotyledons</taxon>
        <taxon>Gunneridae</taxon>
        <taxon>Pentapetalae</taxon>
        <taxon>asterids</taxon>
        <taxon>campanulids</taxon>
        <taxon>Asterales</taxon>
        <taxon>Asteraceae</taxon>
        <taxon>Asteroideae</taxon>
        <taxon>Anthemideae</taxon>
        <taxon>Anthemidinae</taxon>
        <taxon>Tanacetum</taxon>
    </lineage>
</organism>
<protein>
    <submittedName>
        <fullName evidence="2">Uncharacterized protein</fullName>
    </submittedName>
</protein>
<reference evidence="2" key="1">
    <citation type="journal article" date="2022" name="Int. J. Mol. Sci.">
        <title>Draft Genome of Tanacetum Coccineum: Genomic Comparison of Closely Related Tanacetum-Family Plants.</title>
        <authorList>
            <person name="Yamashiro T."/>
            <person name="Shiraishi A."/>
            <person name="Nakayama K."/>
            <person name="Satake H."/>
        </authorList>
    </citation>
    <scope>NUCLEOTIDE SEQUENCE</scope>
</reference>
<evidence type="ECO:0000313" key="3">
    <source>
        <dbReference type="Proteomes" id="UP001151760"/>
    </source>
</evidence>
<feature type="region of interest" description="Disordered" evidence="1">
    <location>
        <begin position="236"/>
        <end position="293"/>
    </location>
</feature>
<comment type="caution">
    <text evidence="2">The sequence shown here is derived from an EMBL/GenBank/DDBJ whole genome shotgun (WGS) entry which is preliminary data.</text>
</comment>
<dbReference type="EMBL" id="BQNB010020139">
    <property type="protein sequence ID" value="GJT92749.1"/>
    <property type="molecule type" value="Genomic_DNA"/>
</dbReference>
<dbReference type="Proteomes" id="UP001151760">
    <property type="component" value="Unassembled WGS sequence"/>
</dbReference>
<gene>
    <name evidence="2" type="ORF">Tco_1081594</name>
</gene>
<evidence type="ECO:0000256" key="1">
    <source>
        <dbReference type="SAM" id="MobiDB-lite"/>
    </source>
</evidence>
<reference evidence="2" key="2">
    <citation type="submission" date="2022-01" db="EMBL/GenBank/DDBJ databases">
        <authorList>
            <person name="Yamashiro T."/>
            <person name="Shiraishi A."/>
            <person name="Satake H."/>
            <person name="Nakayama K."/>
        </authorList>
    </citation>
    <scope>NUCLEOTIDE SEQUENCE</scope>
</reference>
<accession>A0ABQ5HYX3</accession>
<sequence>MYPAVTPSSNYPFYMQHMYASPNVPMYPNPTGSFVDSIGSVTPFVSWIEDYPLPDGLKMLSHIGSYNGKGDPDNFLHLFKGAIRMQKWLISEACHTFTYTLKDSAHIWWNSQKIDQENPIWMITKDRKRGIGSPHIEDLAMDCSSSYPKAQERSLQQKRQLEASNNLLVCLEADGLETKLISGTNNHHRETTANKNQNKVTRPLEDVRRRLRMDYRTHNGSPENNNNRRRSLQHITQNKQAQTLGTSKAKEEKPGARKKQSDSHPSGRAYKGQHFTRSQVSDVGLKPCHREKG</sequence>
<proteinExistence type="predicted"/>
<feature type="compositionally biased region" description="Polar residues" evidence="1">
    <location>
        <begin position="236"/>
        <end position="246"/>
    </location>
</feature>
<evidence type="ECO:0000313" key="2">
    <source>
        <dbReference type="EMBL" id="GJT92749.1"/>
    </source>
</evidence>
<name>A0ABQ5HYX3_9ASTR</name>